<proteinExistence type="predicted"/>
<protein>
    <submittedName>
        <fullName evidence="1">Uncharacterized protein</fullName>
    </submittedName>
</protein>
<reference evidence="1 2" key="1">
    <citation type="submission" date="2018-05" db="EMBL/GenBank/DDBJ databases">
        <title>Genomic Encyclopedia of Archaeal and Bacterial Type Strains, Phase II (KMG-II): from individual species to whole genera.</title>
        <authorList>
            <person name="Goeker M."/>
        </authorList>
    </citation>
    <scope>NUCLEOTIDE SEQUENCE [LARGE SCALE GENOMIC DNA]</scope>
    <source>
        <strain evidence="1 2">DSM 45184</strain>
    </source>
</reference>
<accession>A0A316FKT6</accession>
<evidence type="ECO:0000313" key="2">
    <source>
        <dbReference type="Proteomes" id="UP000245697"/>
    </source>
</evidence>
<dbReference type="EMBL" id="QGGR01000006">
    <property type="protein sequence ID" value="PWK48326.1"/>
    <property type="molecule type" value="Genomic_DNA"/>
</dbReference>
<dbReference type="RefSeq" id="WP_109593363.1">
    <property type="nucleotide sequence ID" value="NZ_BONA01000039.1"/>
</dbReference>
<keyword evidence="2" id="KW-1185">Reference proteome</keyword>
<comment type="caution">
    <text evidence="1">The sequence shown here is derived from an EMBL/GenBank/DDBJ whole genome shotgun (WGS) entry which is preliminary data.</text>
</comment>
<name>A0A316FKT6_9ACTN</name>
<dbReference type="Proteomes" id="UP000245697">
    <property type="component" value="Unassembled WGS sequence"/>
</dbReference>
<gene>
    <name evidence="1" type="ORF">BC793_106356</name>
</gene>
<sequence length="195" mass="20931">MNEQTRGVILYGVGVEAVAAALHDLDPRYVPSGDGDNGPAPGSGQVPVVCRRRGPEADAVRVATPDVAWLVVELYRPGVEVEPAHDVGLWLNTSRAGPPRAARAIDQPDLVTWYEVTDPPRVVTTDGGPVADDYGNIRIVVPEGNRSVAHAVRSGGAPPPCLPPEADLIMPTHDLWMLLEPGTTRMCRSCLDRHR</sequence>
<organism evidence="1 2">
    <name type="scientific">Actinoplanes xinjiangensis</name>
    <dbReference type="NCBI Taxonomy" id="512350"/>
    <lineage>
        <taxon>Bacteria</taxon>
        <taxon>Bacillati</taxon>
        <taxon>Actinomycetota</taxon>
        <taxon>Actinomycetes</taxon>
        <taxon>Micromonosporales</taxon>
        <taxon>Micromonosporaceae</taxon>
        <taxon>Actinoplanes</taxon>
    </lineage>
</organism>
<dbReference type="AlphaFoldDB" id="A0A316FKT6"/>
<evidence type="ECO:0000313" key="1">
    <source>
        <dbReference type="EMBL" id="PWK48326.1"/>
    </source>
</evidence>